<dbReference type="InParanoid" id="G0MZ62"/>
<evidence type="ECO:0000256" key="3">
    <source>
        <dbReference type="PROSITE-ProRule" id="PRU01005"/>
    </source>
</evidence>
<feature type="signal peptide" evidence="4">
    <location>
        <begin position="1"/>
        <end position="23"/>
    </location>
</feature>
<dbReference type="Gene3D" id="1.10.10.1940">
    <property type="match status" value="5"/>
</dbReference>
<evidence type="ECO:0000256" key="1">
    <source>
        <dbReference type="ARBA" id="ARBA00022729"/>
    </source>
</evidence>
<dbReference type="PANTHER" id="PTHR21724:SF108">
    <property type="entry name" value="SHKT DOMAIN-CONTAINING PROTEIN"/>
    <property type="match status" value="1"/>
</dbReference>
<dbReference type="PROSITE" id="PS51670">
    <property type="entry name" value="SHKT"/>
    <property type="match status" value="4"/>
</dbReference>
<keyword evidence="1 4" id="KW-0732">Signal</keyword>
<dbReference type="Proteomes" id="UP000008068">
    <property type="component" value="Unassembled WGS sequence"/>
</dbReference>
<evidence type="ECO:0000256" key="2">
    <source>
        <dbReference type="ARBA" id="ARBA00023157"/>
    </source>
</evidence>
<dbReference type="OrthoDB" id="5876615at2759"/>
<dbReference type="SMART" id="SM00254">
    <property type="entry name" value="ShKT"/>
    <property type="match status" value="5"/>
</dbReference>
<evidence type="ECO:0000256" key="4">
    <source>
        <dbReference type="SAM" id="SignalP"/>
    </source>
</evidence>
<dbReference type="FunFam" id="1.10.10.1940:FF:000002">
    <property type="entry name" value="PHAryngeal gland Toxin-related"/>
    <property type="match status" value="1"/>
</dbReference>
<dbReference type="PANTHER" id="PTHR21724">
    <property type="entry name" value="SHKT DOMAIN-CONTAINING PROTEIN"/>
    <property type="match status" value="1"/>
</dbReference>
<dbReference type="Pfam" id="PF01549">
    <property type="entry name" value="ShK"/>
    <property type="match status" value="5"/>
</dbReference>
<keyword evidence="2 3" id="KW-1015">Disulfide bond</keyword>
<name>G0MZ62_CAEBE</name>
<organism evidence="7">
    <name type="scientific">Caenorhabditis brenneri</name>
    <name type="common">Nematode worm</name>
    <dbReference type="NCBI Taxonomy" id="135651"/>
    <lineage>
        <taxon>Eukaryota</taxon>
        <taxon>Metazoa</taxon>
        <taxon>Ecdysozoa</taxon>
        <taxon>Nematoda</taxon>
        <taxon>Chromadorea</taxon>
        <taxon>Rhabditida</taxon>
        <taxon>Rhabditina</taxon>
        <taxon>Rhabditomorpha</taxon>
        <taxon>Rhabditoidea</taxon>
        <taxon>Rhabditidae</taxon>
        <taxon>Peloderinae</taxon>
        <taxon>Caenorhabditis</taxon>
    </lineage>
</organism>
<evidence type="ECO:0000313" key="7">
    <source>
        <dbReference type="Proteomes" id="UP000008068"/>
    </source>
</evidence>
<feature type="domain" description="ShKT" evidence="5">
    <location>
        <begin position="239"/>
        <end position="276"/>
    </location>
</feature>
<dbReference type="STRING" id="135651.G0MZ62"/>
<keyword evidence="7" id="KW-1185">Reference proteome</keyword>
<feature type="domain" description="ShKT" evidence="5">
    <location>
        <begin position="187"/>
        <end position="221"/>
    </location>
</feature>
<comment type="caution">
    <text evidence="3">Lacks conserved residue(s) required for the propagation of feature annotation.</text>
</comment>
<feature type="disulfide bond" evidence="3">
    <location>
        <begin position="187"/>
        <end position="221"/>
    </location>
</feature>
<proteinExistence type="predicted"/>
<dbReference type="HOGENOM" id="CLU_102317_0_0_1"/>
<protein>
    <recommendedName>
        <fullName evidence="5">ShKT domain-containing protein</fullName>
    </recommendedName>
</protein>
<dbReference type="EMBL" id="GL379822">
    <property type="protein sequence ID" value="EGT48298.1"/>
    <property type="molecule type" value="Genomic_DNA"/>
</dbReference>
<dbReference type="InterPro" id="IPR003582">
    <property type="entry name" value="ShKT_dom"/>
</dbReference>
<accession>G0MZ62</accession>
<dbReference type="eggNOG" id="ENOG502SG1P">
    <property type="taxonomic scope" value="Eukaryota"/>
</dbReference>
<feature type="domain" description="ShKT" evidence="5">
    <location>
        <begin position="112"/>
        <end position="147"/>
    </location>
</feature>
<sequence>MNRCHYSLLIVCLTLLTLSSSETKPCLDDPTAKCSNFKDRCTDPNLLPLLQDACPVTCNLCPTTLAPTTEKPCEDDKNTDCASLKSDCNNPKYYSLLNEFCPFTCGFCKSQCMDDPRTDCTSMISDCSNPIYIPLLKDYCPVTCNLCSVTLTTKTVHPTIVARTTRAQTTAPRTTTISQRTTTTAVCEDDKSTDCAGNKDLCDNPKYPMVKTYCPVTCNLCGERTTVKAHTENPTDSSCYDSTPKCKEWAANGYCHQCIYTCEERISNCAKTCGFCQKGVCREC</sequence>
<evidence type="ECO:0000259" key="5">
    <source>
        <dbReference type="PROSITE" id="PS51670"/>
    </source>
</evidence>
<reference evidence="7" key="1">
    <citation type="submission" date="2011-07" db="EMBL/GenBank/DDBJ databases">
        <authorList>
            <consortium name="Caenorhabditis brenneri Sequencing and Analysis Consortium"/>
            <person name="Wilson R.K."/>
        </authorList>
    </citation>
    <scope>NUCLEOTIDE SEQUENCE [LARGE SCALE GENOMIC DNA]</scope>
    <source>
        <strain evidence="7">PB2801</strain>
    </source>
</reference>
<dbReference type="OMA" id="AKLCPQM"/>
<gene>
    <name evidence="6" type="ORF">CAEBREN_04800</name>
</gene>
<feature type="domain" description="ShKT" evidence="5">
    <location>
        <begin position="73"/>
        <end position="108"/>
    </location>
</feature>
<dbReference type="AlphaFoldDB" id="G0MZ62"/>
<feature type="chain" id="PRO_5003403875" description="ShKT domain-containing protein" evidence="4">
    <location>
        <begin position="24"/>
        <end position="284"/>
    </location>
</feature>
<evidence type="ECO:0000313" key="6">
    <source>
        <dbReference type="EMBL" id="EGT48298.1"/>
    </source>
</evidence>